<dbReference type="SUPFAM" id="SSF48403">
    <property type="entry name" value="Ankyrin repeat"/>
    <property type="match status" value="1"/>
</dbReference>
<keyword evidence="2 3" id="KW-0040">ANK repeat</keyword>
<dbReference type="InterPro" id="IPR019734">
    <property type="entry name" value="TPR_rpt"/>
</dbReference>
<feature type="region of interest" description="Disordered" evidence="4">
    <location>
        <begin position="222"/>
        <end position="278"/>
    </location>
</feature>
<dbReference type="PROSITE" id="PS50088">
    <property type="entry name" value="ANK_REPEAT"/>
    <property type="match status" value="2"/>
</dbReference>
<dbReference type="Proteomes" id="UP000626109">
    <property type="component" value="Unassembled WGS sequence"/>
</dbReference>
<name>A0A813J8B7_POLGL</name>
<dbReference type="Pfam" id="PF12796">
    <property type="entry name" value="Ank_2"/>
    <property type="match status" value="1"/>
</dbReference>
<dbReference type="PROSITE" id="PS50297">
    <property type="entry name" value="ANK_REP_REGION"/>
    <property type="match status" value="2"/>
</dbReference>
<feature type="compositionally biased region" description="Basic and acidic residues" evidence="4">
    <location>
        <begin position="483"/>
        <end position="495"/>
    </location>
</feature>
<evidence type="ECO:0000256" key="4">
    <source>
        <dbReference type="SAM" id="MobiDB-lite"/>
    </source>
</evidence>
<feature type="compositionally biased region" description="Polar residues" evidence="4">
    <location>
        <begin position="222"/>
        <end position="244"/>
    </location>
</feature>
<feature type="region of interest" description="Disordered" evidence="4">
    <location>
        <begin position="456"/>
        <end position="507"/>
    </location>
</feature>
<evidence type="ECO:0000256" key="1">
    <source>
        <dbReference type="ARBA" id="ARBA00022737"/>
    </source>
</evidence>
<evidence type="ECO:0000313" key="5">
    <source>
        <dbReference type="EMBL" id="CAE8672310.1"/>
    </source>
</evidence>
<feature type="repeat" description="ANK" evidence="3">
    <location>
        <begin position="583"/>
        <end position="615"/>
    </location>
</feature>
<reference evidence="5" key="1">
    <citation type="submission" date="2021-02" db="EMBL/GenBank/DDBJ databases">
        <authorList>
            <person name="Dougan E. K."/>
            <person name="Rhodes N."/>
            <person name="Thang M."/>
            <person name="Chan C."/>
        </authorList>
    </citation>
    <scope>NUCLEOTIDE SEQUENCE</scope>
</reference>
<dbReference type="PANTHER" id="PTHR24198">
    <property type="entry name" value="ANKYRIN REPEAT AND PROTEIN KINASE DOMAIN-CONTAINING PROTEIN"/>
    <property type="match status" value="1"/>
</dbReference>
<evidence type="ECO:0000256" key="2">
    <source>
        <dbReference type="ARBA" id="ARBA00023043"/>
    </source>
</evidence>
<evidence type="ECO:0000256" key="3">
    <source>
        <dbReference type="PROSITE-ProRule" id="PRU00023"/>
    </source>
</evidence>
<feature type="region of interest" description="Disordered" evidence="4">
    <location>
        <begin position="696"/>
        <end position="716"/>
    </location>
</feature>
<sequence length="716" mass="77327">MRDVLQWLEPSGAEFCDDEGSTAGMAWSSLRQAWQGRKDGNDALTAGSFAAARDAYLQAQNLLARAVRFMRLEGIAETDPHESACFKQAADTVQVALQSNLSLACLRLGDFQAAWRHADESLAVERSNAKALYRRAAASLELGKRADAEADLRAALALGASREVRALLERCRLGGHPDQIIHCSSDGRSCSSDSGDLQHNNAAWDSSSLHATGINRLQRVTNNQESDSNIDQSSSTQSNKDTAGNSNIQQSTINNITNTANNNGNNHSNSHNDNLSSINNNTSINSNIAVTVTSTSTSIRTITCTSHQNTSSNINACNNVETILPPTTNDDLSVALEIGGCGASNRAASVCAVHAQCSVEVLGLVEVSEEKVLQYEQQWQERQHKLWADILAHDLTLQTRLSLQSGMDACRALQILASKPPGALASADLPCFVSSASQSSLLLILCASSRQTSEAASEKVSEVEEASVAFEPHMEDPPSGEAKQSETKSFRRKESEEDEESADGSGSTIFESRLGLAAFLLRHVDPKNSKTKALLCERDSCGRTPLHLLAACRPRGTAAERTAAELMEVLPDAGAQVDLADADERTPLHLAAAAGHTQAVSLLLDAACSADLQDRHKRTPLYYAALQNHREVVALLVNRGHADQSILFHALKEKFGTHNFMLHDWPEYNGSWMSSLEGRAKDLPLRPARQLPLSPCEASDCPPVSESNRGRRLLLL</sequence>
<dbReference type="AlphaFoldDB" id="A0A813J8B7"/>
<keyword evidence="1" id="KW-0677">Repeat</keyword>
<dbReference type="InterPro" id="IPR036770">
    <property type="entry name" value="Ankyrin_rpt-contain_sf"/>
</dbReference>
<dbReference type="SUPFAM" id="SSF48452">
    <property type="entry name" value="TPR-like"/>
    <property type="match status" value="1"/>
</dbReference>
<dbReference type="InterPro" id="IPR011990">
    <property type="entry name" value="TPR-like_helical_dom_sf"/>
</dbReference>
<gene>
    <name evidence="5" type="ORF">PGLA2088_LOCUS17989</name>
</gene>
<dbReference type="Gene3D" id="1.25.40.10">
    <property type="entry name" value="Tetratricopeptide repeat domain"/>
    <property type="match status" value="1"/>
</dbReference>
<feature type="compositionally biased region" description="Low complexity" evidence="4">
    <location>
        <begin position="245"/>
        <end position="278"/>
    </location>
</feature>
<dbReference type="Gene3D" id="1.25.40.20">
    <property type="entry name" value="Ankyrin repeat-containing domain"/>
    <property type="match status" value="1"/>
</dbReference>
<proteinExistence type="predicted"/>
<dbReference type="SMART" id="SM00248">
    <property type="entry name" value="ANK"/>
    <property type="match status" value="3"/>
</dbReference>
<evidence type="ECO:0000313" key="6">
    <source>
        <dbReference type="Proteomes" id="UP000626109"/>
    </source>
</evidence>
<accession>A0A813J8B7</accession>
<organism evidence="5 6">
    <name type="scientific">Polarella glacialis</name>
    <name type="common">Dinoflagellate</name>
    <dbReference type="NCBI Taxonomy" id="89957"/>
    <lineage>
        <taxon>Eukaryota</taxon>
        <taxon>Sar</taxon>
        <taxon>Alveolata</taxon>
        <taxon>Dinophyceae</taxon>
        <taxon>Suessiales</taxon>
        <taxon>Suessiaceae</taxon>
        <taxon>Polarella</taxon>
    </lineage>
</organism>
<dbReference type="SMART" id="SM00028">
    <property type="entry name" value="TPR"/>
    <property type="match status" value="2"/>
</dbReference>
<dbReference type="InterPro" id="IPR002110">
    <property type="entry name" value="Ankyrin_rpt"/>
</dbReference>
<comment type="caution">
    <text evidence="5">The sequence shown here is derived from an EMBL/GenBank/DDBJ whole genome shotgun (WGS) entry which is preliminary data.</text>
</comment>
<feature type="repeat" description="ANK" evidence="3">
    <location>
        <begin position="616"/>
        <end position="640"/>
    </location>
</feature>
<protein>
    <submittedName>
        <fullName evidence="5">Uncharacterized protein</fullName>
    </submittedName>
</protein>
<dbReference type="EMBL" id="CAJNNW010024422">
    <property type="protein sequence ID" value="CAE8672310.1"/>
    <property type="molecule type" value="Genomic_DNA"/>
</dbReference>
<dbReference type="PANTHER" id="PTHR24198:SF165">
    <property type="entry name" value="ANKYRIN REPEAT-CONTAINING PROTEIN-RELATED"/>
    <property type="match status" value="1"/>
</dbReference>